<feature type="compositionally biased region" description="Polar residues" evidence="1">
    <location>
        <begin position="133"/>
        <end position="148"/>
    </location>
</feature>
<feature type="compositionally biased region" description="Gly residues" evidence="1">
    <location>
        <begin position="200"/>
        <end position="213"/>
    </location>
</feature>
<dbReference type="Proteomes" id="UP001530293">
    <property type="component" value="Unassembled WGS sequence"/>
</dbReference>
<feature type="signal peptide" evidence="2">
    <location>
        <begin position="1"/>
        <end position="28"/>
    </location>
</feature>
<evidence type="ECO:0000313" key="3">
    <source>
        <dbReference type="EMBL" id="KAL3763853.1"/>
    </source>
</evidence>
<evidence type="ECO:0000256" key="1">
    <source>
        <dbReference type="SAM" id="MobiDB-lite"/>
    </source>
</evidence>
<accession>A0ABD3MLW8</accession>
<sequence length="298" mass="31144">MRQLFACSTLRHVSLLLLLLHHAIAAAAVDDEHAVINHSQPDLNDNNDSRSFQNILAALPKRTTSNNFRGRHLQPDSDITDQSTAAAAAAHINIFDAGSNKNGNSTSTISSSSSGGKSNTTSTISSSGSSSGAKSQKQQPNQGNTASPTPKPSRTKMPVVGGKSTKIPKNGNTVSPTSSHTKMPVQGKASKGKAKSGKGSKAGGKSGKAGPGPLGTVEYKTSFEDGKFPVEPWLVSSSTPGGPYWAITTDAAAYGIYSIKTPTFVSANTANVTISIPQSWNTPGRLIYYVRTPMNFTI</sequence>
<feature type="compositionally biased region" description="Polar residues" evidence="1">
    <location>
        <begin position="170"/>
        <end position="181"/>
    </location>
</feature>
<reference evidence="3 4" key="1">
    <citation type="submission" date="2024-10" db="EMBL/GenBank/DDBJ databases">
        <title>Updated reference genomes for cyclostephanoid diatoms.</title>
        <authorList>
            <person name="Roberts W.R."/>
            <person name="Alverson A.J."/>
        </authorList>
    </citation>
    <scope>NUCLEOTIDE SEQUENCE [LARGE SCALE GENOMIC DNA]</scope>
    <source>
        <strain evidence="3 4">AJA232-27</strain>
    </source>
</reference>
<evidence type="ECO:0000313" key="4">
    <source>
        <dbReference type="Proteomes" id="UP001530293"/>
    </source>
</evidence>
<protein>
    <submittedName>
        <fullName evidence="3">Uncharacterized protein</fullName>
    </submittedName>
</protein>
<proteinExistence type="predicted"/>
<keyword evidence="2" id="KW-0732">Signal</keyword>
<feature type="compositionally biased region" description="Low complexity" evidence="1">
    <location>
        <begin position="98"/>
        <end position="132"/>
    </location>
</feature>
<feature type="region of interest" description="Disordered" evidence="1">
    <location>
        <begin position="96"/>
        <end position="217"/>
    </location>
</feature>
<dbReference type="AlphaFoldDB" id="A0ABD3MLW8"/>
<keyword evidence="4" id="KW-1185">Reference proteome</keyword>
<feature type="region of interest" description="Disordered" evidence="1">
    <location>
        <begin position="63"/>
        <end position="82"/>
    </location>
</feature>
<comment type="caution">
    <text evidence="3">The sequence shown here is derived from an EMBL/GenBank/DDBJ whole genome shotgun (WGS) entry which is preliminary data.</text>
</comment>
<feature type="chain" id="PRO_5044874202" evidence="2">
    <location>
        <begin position="29"/>
        <end position="298"/>
    </location>
</feature>
<gene>
    <name evidence="3" type="ORF">ACHAWU_006245</name>
</gene>
<organism evidence="3 4">
    <name type="scientific">Discostella pseudostelligera</name>
    <dbReference type="NCBI Taxonomy" id="259834"/>
    <lineage>
        <taxon>Eukaryota</taxon>
        <taxon>Sar</taxon>
        <taxon>Stramenopiles</taxon>
        <taxon>Ochrophyta</taxon>
        <taxon>Bacillariophyta</taxon>
        <taxon>Coscinodiscophyceae</taxon>
        <taxon>Thalassiosirophycidae</taxon>
        <taxon>Stephanodiscales</taxon>
        <taxon>Stephanodiscaceae</taxon>
        <taxon>Discostella</taxon>
    </lineage>
</organism>
<evidence type="ECO:0000256" key="2">
    <source>
        <dbReference type="SAM" id="SignalP"/>
    </source>
</evidence>
<dbReference type="EMBL" id="JALLBG020000111">
    <property type="protein sequence ID" value="KAL3763853.1"/>
    <property type="molecule type" value="Genomic_DNA"/>
</dbReference>
<name>A0ABD3MLW8_9STRA</name>